<evidence type="ECO:0000256" key="7">
    <source>
        <dbReference type="PROSITE-ProRule" id="PRU10141"/>
    </source>
</evidence>
<dbReference type="InterPro" id="IPR017441">
    <property type="entry name" value="Protein_kinase_ATP_BS"/>
</dbReference>
<comment type="caution">
    <text evidence="11">The sequence shown here is derived from an EMBL/GenBank/DDBJ whole genome shotgun (WGS) entry which is preliminary data.</text>
</comment>
<dbReference type="InterPro" id="IPR008271">
    <property type="entry name" value="Ser/Thr_kinase_AS"/>
</dbReference>
<feature type="binding site" evidence="7">
    <location>
        <position position="82"/>
    </location>
    <ligand>
        <name>ATP</name>
        <dbReference type="ChEBI" id="CHEBI:30616"/>
    </ligand>
</feature>
<dbReference type="InterPro" id="IPR011009">
    <property type="entry name" value="Kinase-like_dom_sf"/>
</dbReference>
<accession>A0A3R8CU24</accession>
<dbReference type="GO" id="GO:0005524">
    <property type="term" value="F:ATP binding"/>
    <property type="evidence" value="ECO:0007669"/>
    <property type="project" value="UniProtKB-UniRule"/>
</dbReference>
<evidence type="ECO:0000259" key="9">
    <source>
        <dbReference type="PROSITE" id="PS50011"/>
    </source>
</evidence>
<keyword evidence="6 7" id="KW-0067">ATP-binding</keyword>
<dbReference type="Gene3D" id="3.30.200.20">
    <property type="entry name" value="Phosphorylase Kinase, domain 1"/>
    <property type="match status" value="2"/>
</dbReference>
<dbReference type="InterPro" id="IPR000719">
    <property type="entry name" value="Prot_kinase_dom"/>
</dbReference>
<evidence type="ECO:0000256" key="5">
    <source>
        <dbReference type="ARBA" id="ARBA00022777"/>
    </source>
</evidence>
<evidence type="ECO:0000256" key="3">
    <source>
        <dbReference type="ARBA" id="ARBA00022679"/>
    </source>
</evidence>
<evidence type="ECO:0000313" key="12">
    <source>
        <dbReference type="Proteomes" id="UP000286097"/>
    </source>
</evidence>
<dbReference type="PROSITE" id="PS00108">
    <property type="entry name" value="PROTEIN_KINASE_ST"/>
    <property type="match status" value="1"/>
</dbReference>
<dbReference type="AlphaFoldDB" id="A0A3R8CU24"/>
<keyword evidence="5" id="KW-0418">Kinase</keyword>
<sequence>MADNLRVVVVVEHVAIEYGMDSIEEGFEHEKTVEKDLGEEDAVCRDPTRYVFDIISIIGSGSYATVLLCRLRACPSRLFAVKVVYKSKLGSINGIDGDGNTMREAKRLLTEKRVLCSVSHPFITRMFCSFETPTALNFVLEYCPGGDMYFLLENPVNNRLSKDHRGILYGDLKPENILLDEAGFERLADFGFAREQMHRPDQCCTSFCGLANYNAPEVVRGAGSGLAADLWRFGCVAYELLTGYPPSTLGVIVPCSSRLGSGPNGMQDILDHSFFTNINWHRLETKRVTLSIVPKLASKLDTSNFECQFTSQQVMGHLVYEERWPASIVSDEEDNQVYSEDFDWCADVSHLL</sequence>
<dbReference type="Proteomes" id="UP000286097">
    <property type="component" value="Unassembled WGS sequence"/>
</dbReference>
<protein>
    <recommendedName>
        <fullName evidence="13">Protein kinase domain-containing protein</fullName>
    </recommendedName>
</protein>
<dbReference type="SUPFAM" id="SSF56112">
    <property type="entry name" value="Protein kinase-like (PK-like)"/>
    <property type="match status" value="1"/>
</dbReference>
<name>A0A3R8CU24_9STRA</name>
<feature type="domain" description="AGC-kinase C-terminal" evidence="10">
    <location>
        <begin position="276"/>
        <end position="352"/>
    </location>
</feature>
<gene>
    <name evidence="11" type="ORF">DD237_003496</name>
</gene>
<keyword evidence="1 8" id="KW-0723">Serine/threonine-protein kinase</keyword>
<evidence type="ECO:0000313" key="11">
    <source>
        <dbReference type="EMBL" id="RQM14171.1"/>
    </source>
</evidence>
<evidence type="ECO:0000256" key="1">
    <source>
        <dbReference type="ARBA" id="ARBA00022527"/>
    </source>
</evidence>
<dbReference type="GO" id="GO:0004674">
    <property type="term" value="F:protein serine/threonine kinase activity"/>
    <property type="evidence" value="ECO:0007669"/>
    <property type="project" value="UniProtKB-KW"/>
</dbReference>
<proteinExistence type="inferred from homology"/>
<dbReference type="PROSITE" id="PS51285">
    <property type="entry name" value="AGC_KINASE_CTER"/>
    <property type="match status" value="1"/>
</dbReference>
<dbReference type="PROSITE" id="PS00107">
    <property type="entry name" value="PROTEIN_KINASE_ATP"/>
    <property type="match status" value="1"/>
</dbReference>
<keyword evidence="4 7" id="KW-0547">Nucleotide-binding</keyword>
<evidence type="ECO:0008006" key="13">
    <source>
        <dbReference type="Google" id="ProtNLM"/>
    </source>
</evidence>
<comment type="similarity">
    <text evidence="8">Belongs to the protein kinase superfamily.</text>
</comment>
<reference evidence="11 12" key="1">
    <citation type="submission" date="2018-06" db="EMBL/GenBank/DDBJ databases">
        <title>Comparative genomics of downy mildews reveals potential adaptations to biotrophy.</title>
        <authorList>
            <person name="Fletcher K."/>
            <person name="Klosterman S.J."/>
            <person name="Derevnina L."/>
            <person name="Martin F."/>
            <person name="Koike S."/>
            <person name="Reyes Chin-Wo S."/>
            <person name="Mou B."/>
            <person name="Michelmore R."/>
        </authorList>
    </citation>
    <scope>NUCLEOTIDE SEQUENCE [LARGE SCALE GENOMIC DNA]</scope>
    <source>
        <strain evidence="11 12">R13</strain>
    </source>
</reference>
<evidence type="ECO:0000256" key="2">
    <source>
        <dbReference type="ARBA" id="ARBA00022553"/>
    </source>
</evidence>
<keyword evidence="2" id="KW-0597">Phosphoprotein</keyword>
<dbReference type="VEuPathDB" id="FungiDB:DD237_003496"/>
<evidence type="ECO:0000256" key="4">
    <source>
        <dbReference type="ARBA" id="ARBA00022741"/>
    </source>
</evidence>
<dbReference type="EMBL" id="QKXF01000217">
    <property type="protein sequence ID" value="RQM14171.1"/>
    <property type="molecule type" value="Genomic_DNA"/>
</dbReference>
<dbReference type="Pfam" id="PF00069">
    <property type="entry name" value="Pkinase"/>
    <property type="match status" value="2"/>
</dbReference>
<evidence type="ECO:0000256" key="8">
    <source>
        <dbReference type="RuleBase" id="RU000304"/>
    </source>
</evidence>
<dbReference type="Gene3D" id="1.10.510.10">
    <property type="entry name" value="Transferase(Phosphotransferase) domain 1"/>
    <property type="match status" value="2"/>
</dbReference>
<dbReference type="SMART" id="SM00220">
    <property type="entry name" value="S_TKc"/>
    <property type="match status" value="1"/>
</dbReference>
<dbReference type="SMART" id="SM00133">
    <property type="entry name" value="S_TK_X"/>
    <property type="match status" value="1"/>
</dbReference>
<dbReference type="OrthoDB" id="58979at2759"/>
<dbReference type="InterPro" id="IPR000961">
    <property type="entry name" value="AGC-kinase_C"/>
</dbReference>
<feature type="domain" description="Protein kinase" evidence="9">
    <location>
        <begin position="52"/>
        <end position="320"/>
    </location>
</feature>
<evidence type="ECO:0000259" key="10">
    <source>
        <dbReference type="PROSITE" id="PS51285"/>
    </source>
</evidence>
<evidence type="ECO:0000256" key="6">
    <source>
        <dbReference type="ARBA" id="ARBA00022840"/>
    </source>
</evidence>
<keyword evidence="3" id="KW-0808">Transferase</keyword>
<organism evidence="11 12">
    <name type="scientific">Peronospora effusa</name>
    <dbReference type="NCBI Taxonomy" id="542832"/>
    <lineage>
        <taxon>Eukaryota</taxon>
        <taxon>Sar</taxon>
        <taxon>Stramenopiles</taxon>
        <taxon>Oomycota</taxon>
        <taxon>Peronosporomycetes</taxon>
        <taxon>Peronosporales</taxon>
        <taxon>Peronosporaceae</taxon>
        <taxon>Peronospora</taxon>
    </lineage>
</organism>
<dbReference type="PANTHER" id="PTHR24351">
    <property type="entry name" value="RIBOSOMAL PROTEIN S6 KINASE"/>
    <property type="match status" value="1"/>
</dbReference>
<dbReference type="PROSITE" id="PS50011">
    <property type="entry name" value="PROTEIN_KINASE_DOM"/>
    <property type="match status" value="1"/>
</dbReference>